<dbReference type="GO" id="GO:0008170">
    <property type="term" value="F:N-methyltransferase activity"/>
    <property type="evidence" value="ECO:0007669"/>
    <property type="project" value="UniProtKB-ARBA"/>
</dbReference>
<dbReference type="PROSITE" id="PS50280">
    <property type="entry name" value="SET"/>
    <property type="match status" value="1"/>
</dbReference>
<dbReference type="AlphaFoldDB" id="A0A6J2X6W5"/>
<evidence type="ECO:0000313" key="5">
    <source>
        <dbReference type="RefSeq" id="XP_030746968.1"/>
    </source>
</evidence>
<dbReference type="InterPro" id="IPR046341">
    <property type="entry name" value="SET_dom_sf"/>
</dbReference>
<keyword evidence="2" id="KW-1185">Reference proteome</keyword>
<dbReference type="InterPro" id="IPR001214">
    <property type="entry name" value="SET_dom"/>
</dbReference>
<evidence type="ECO:0000313" key="3">
    <source>
        <dbReference type="RefSeq" id="XP_030746966.1"/>
    </source>
</evidence>
<feature type="domain" description="SET" evidence="1">
    <location>
        <begin position="8"/>
        <end position="257"/>
    </location>
</feature>
<evidence type="ECO:0000259" key="1">
    <source>
        <dbReference type="PROSITE" id="PS50280"/>
    </source>
</evidence>
<reference evidence="3 4" key="1">
    <citation type="submission" date="2025-04" db="UniProtKB">
        <authorList>
            <consortium name="RefSeq"/>
        </authorList>
    </citation>
    <scope>IDENTIFICATION</scope>
    <source>
        <tissue evidence="3 4">Gonads</tissue>
    </source>
</reference>
<proteinExistence type="predicted"/>
<dbReference type="Gene3D" id="1.10.220.160">
    <property type="match status" value="1"/>
</dbReference>
<dbReference type="GeneID" id="115875607"/>
<evidence type="ECO:0000313" key="4">
    <source>
        <dbReference type="RefSeq" id="XP_030746967.1"/>
    </source>
</evidence>
<dbReference type="InterPro" id="IPR053010">
    <property type="entry name" value="SET_SmydA-8"/>
</dbReference>
<dbReference type="PANTHER" id="PTHR46455:SF2">
    <property type="entry name" value="AT24727P"/>
    <property type="match status" value="1"/>
</dbReference>
<dbReference type="Gene3D" id="2.170.270.10">
    <property type="entry name" value="SET domain"/>
    <property type="match status" value="1"/>
</dbReference>
<dbReference type="OrthoDB" id="3174329at2759"/>
<accession>A0A6J2X6W5</accession>
<dbReference type="Pfam" id="PF00856">
    <property type="entry name" value="SET"/>
    <property type="match status" value="1"/>
</dbReference>
<dbReference type="RefSeq" id="XP_030746968.1">
    <property type="nucleotide sequence ID" value="XM_030891108.1"/>
</dbReference>
<organism evidence="2 5">
    <name type="scientific">Sitophilus oryzae</name>
    <name type="common">Rice weevil</name>
    <name type="synonym">Curculio oryzae</name>
    <dbReference type="NCBI Taxonomy" id="7048"/>
    <lineage>
        <taxon>Eukaryota</taxon>
        <taxon>Metazoa</taxon>
        <taxon>Ecdysozoa</taxon>
        <taxon>Arthropoda</taxon>
        <taxon>Hexapoda</taxon>
        <taxon>Insecta</taxon>
        <taxon>Pterygota</taxon>
        <taxon>Neoptera</taxon>
        <taxon>Endopterygota</taxon>
        <taxon>Coleoptera</taxon>
        <taxon>Polyphaga</taxon>
        <taxon>Cucujiformia</taxon>
        <taxon>Curculionidae</taxon>
        <taxon>Dryophthorinae</taxon>
        <taxon>Sitophilus</taxon>
    </lineage>
</organism>
<dbReference type="RefSeq" id="XP_030746966.1">
    <property type="nucleotide sequence ID" value="XM_030891106.1"/>
</dbReference>
<dbReference type="SUPFAM" id="SSF82199">
    <property type="entry name" value="SET domain"/>
    <property type="match status" value="1"/>
</dbReference>
<protein>
    <submittedName>
        <fullName evidence="3 4">SET domain-containing protein SmydA-8-like</fullName>
    </submittedName>
</protein>
<dbReference type="PANTHER" id="PTHR46455">
    <property type="entry name" value="SET AND MYND DOMAIN CONTAINING, ARTHROPOD-SPECIFIC, MEMBER 4, ISOFORM A"/>
    <property type="match status" value="1"/>
</dbReference>
<dbReference type="Proteomes" id="UP000504635">
    <property type="component" value="Unplaced"/>
</dbReference>
<dbReference type="GO" id="GO:0008276">
    <property type="term" value="F:protein methyltransferase activity"/>
    <property type="evidence" value="ECO:0007669"/>
    <property type="project" value="UniProtKB-ARBA"/>
</dbReference>
<dbReference type="CDD" id="cd20071">
    <property type="entry name" value="SET_SMYD"/>
    <property type="match status" value="1"/>
</dbReference>
<dbReference type="KEGG" id="soy:115875607"/>
<dbReference type="Gene3D" id="6.10.140.2220">
    <property type="match status" value="1"/>
</dbReference>
<dbReference type="RefSeq" id="XP_030746967.1">
    <property type="nucleotide sequence ID" value="XM_030891107.1"/>
</dbReference>
<name>A0A6J2X6W5_SITOR</name>
<evidence type="ECO:0000313" key="2">
    <source>
        <dbReference type="Proteomes" id="UP000504635"/>
    </source>
</evidence>
<sequence length="509" mass="59025">MEGISEEKPCEENKLYEVVFCKETDSFVTATNNIQPGNVILIDNPIVLAPLPTKNDLLCVGCCKRLDETDCYCPKCGWPKCRNECQDVSTHNENECEILRLCPKKSGDSKFRYDILIILRCLLLQTSNKNKWAVLLNLLDRFNGGDRGNADYFKKVEEKKRFLEEVYLKPLRNYEAEIGKSILPQASSDIVEKVCGFLMLYVMEHSNIKLLYAKANLIEQNCVPNAIFVVDDEDDYKMTIKAVQPILKGEHITISYTDILLGTQQRKKYLKKLRNTLCRCSRCEDSTEFNSYLSAMICFGMEDEPCKGIQLSLNPTDETPVWLCNKCNIKLPNKEVTDFIRHLNKEVDKRLETKPNFEDLKDFLEKLELFLHPTHYLIIRVKYHLIQIYEISQTSRDLLKEKMKMCESLIEVFKKIDPGSTRLGLHLLTILSELYKAKTELLFQTFLPEDKDASFSLITEILQILKEANKIAEFQSQIHPQKNLLENVKNNKDMISKWLAENSFMFEID</sequence>
<dbReference type="GO" id="GO:0008757">
    <property type="term" value="F:S-adenosylmethionine-dependent methyltransferase activity"/>
    <property type="evidence" value="ECO:0007669"/>
    <property type="project" value="UniProtKB-ARBA"/>
</dbReference>
<gene>
    <name evidence="3 4 5" type="primary">LOC115875607</name>
</gene>